<dbReference type="EMBL" id="AMYD01000105">
    <property type="protein sequence ID" value="EQB59240.1"/>
    <property type="molecule type" value="Genomic_DNA"/>
</dbReference>
<dbReference type="Pfam" id="PF24564">
    <property type="entry name" value="DUF7605"/>
    <property type="match status" value="1"/>
</dbReference>
<dbReference type="SUPFAM" id="SSF52540">
    <property type="entry name" value="P-loop containing nucleoside triphosphate hydrolases"/>
    <property type="match status" value="1"/>
</dbReference>
<feature type="domain" description="Dynamin N-terminal" evidence="1">
    <location>
        <begin position="4"/>
        <end position="73"/>
    </location>
</feature>
<name>T0ME00_COLGC</name>
<dbReference type="InterPro" id="IPR056024">
    <property type="entry name" value="DUF7605"/>
</dbReference>
<evidence type="ECO:0000259" key="1">
    <source>
        <dbReference type="Pfam" id="PF00350"/>
    </source>
</evidence>
<dbReference type="InterPro" id="IPR027417">
    <property type="entry name" value="P-loop_NTPase"/>
</dbReference>
<comment type="caution">
    <text evidence="3">The sequence shown here is derived from an EMBL/GenBank/DDBJ whole genome shotgun (WGS) entry which is preliminary data.</text>
</comment>
<evidence type="ECO:0000313" key="3">
    <source>
        <dbReference type="EMBL" id="EQB59240.1"/>
    </source>
</evidence>
<dbReference type="Gene3D" id="3.40.50.300">
    <property type="entry name" value="P-loop containing nucleotide triphosphate hydrolases"/>
    <property type="match status" value="1"/>
</dbReference>
<evidence type="ECO:0008006" key="5">
    <source>
        <dbReference type="Google" id="ProtNLM"/>
    </source>
</evidence>
<dbReference type="Pfam" id="PF00350">
    <property type="entry name" value="Dynamin_N"/>
    <property type="match status" value="1"/>
</dbReference>
<protein>
    <recommendedName>
        <fullName evidence="5">G domain-containing protein</fullName>
    </recommendedName>
</protein>
<evidence type="ECO:0000313" key="4">
    <source>
        <dbReference type="Proteomes" id="UP000015530"/>
    </source>
</evidence>
<dbReference type="HOGENOM" id="CLU_741871_0_0_1"/>
<reference evidence="4" key="1">
    <citation type="journal article" date="2013" name="Mol. Plant Microbe Interact.">
        <title>Global aspects of pacC regulation of pathogenicity genes in Colletotrichum gloeosporioides as revealed by transcriptome analysis.</title>
        <authorList>
            <person name="Alkan N."/>
            <person name="Meng X."/>
            <person name="Friedlander G."/>
            <person name="Reuveni E."/>
            <person name="Sukno S."/>
            <person name="Sherman A."/>
            <person name="Thon M."/>
            <person name="Fluhr R."/>
            <person name="Prusky D."/>
        </authorList>
    </citation>
    <scope>NUCLEOTIDE SEQUENCE [LARGE SCALE GENOMIC DNA]</scope>
    <source>
        <strain evidence="4">Cg-14</strain>
    </source>
</reference>
<proteinExistence type="predicted"/>
<dbReference type="Proteomes" id="UP000015530">
    <property type="component" value="Unassembled WGS sequence"/>
</dbReference>
<dbReference type="InterPro" id="IPR045063">
    <property type="entry name" value="Dynamin_N"/>
</dbReference>
<accession>T0ME00</accession>
<dbReference type="OrthoDB" id="3598281at2759"/>
<dbReference type="PANTHER" id="PTHR36681">
    <property type="entry name" value="NUCLEAR GTPASE, GERMINAL CENTER-ASSOCIATED, TANDEM DUPLICATE 3"/>
    <property type="match status" value="1"/>
</dbReference>
<gene>
    <name evidence="3" type="ORF">CGLO_00395</name>
</gene>
<evidence type="ECO:0000259" key="2">
    <source>
        <dbReference type="Pfam" id="PF24564"/>
    </source>
</evidence>
<feature type="domain" description="DUF7605" evidence="2">
    <location>
        <begin position="212"/>
        <end position="295"/>
    </location>
</feature>
<dbReference type="AlphaFoldDB" id="T0ME00"/>
<dbReference type="STRING" id="1237896.T0ME00"/>
<dbReference type="PANTHER" id="PTHR36681:SF3">
    <property type="entry name" value="NUCLEAR GTPASE, GERMINAL CENTER-ASSOCIATED, TANDEM DUPLICATE 3"/>
    <property type="match status" value="1"/>
</dbReference>
<organism evidence="3 4">
    <name type="scientific">Colletotrichum gloeosporioides (strain Cg-14)</name>
    <name type="common">Anthracnose fungus</name>
    <name type="synonym">Glomerella cingulata</name>
    <dbReference type="NCBI Taxonomy" id="1237896"/>
    <lineage>
        <taxon>Eukaryota</taxon>
        <taxon>Fungi</taxon>
        <taxon>Dikarya</taxon>
        <taxon>Ascomycota</taxon>
        <taxon>Pezizomycotina</taxon>
        <taxon>Sordariomycetes</taxon>
        <taxon>Hypocreomycetidae</taxon>
        <taxon>Glomerellales</taxon>
        <taxon>Glomerellaceae</taxon>
        <taxon>Colletotrichum</taxon>
        <taxon>Colletotrichum gloeosporioides species complex</taxon>
    </lineage>
</organism>
<sequence length="373" mass="41955">MRTIGFVGDSGVGKSSVLNSLLDKKHLARTSNSGAACTCVVTEYHYADGHDFAIEVELFSQDDLMEQTKELLQLYRLSHLNEGEIRGNDGAAAAVDNEEQANVARDTFRSMFRGRLASEDFLLNESENTVLETFRSWLREIDLPVGGRHEKASQDDCAGFLAYLTSESTDTRTPAVWPFVRKIKVFLSSHILSKGLILVDLPENELGTFPGVTDLLQDILICYENTMNSQVEALIDRLGTDLNTLRINALTGIRTSMLGQAMEAPYRKCNADYGGGSDRRRKNIIRSAVDRVDLFENHMTEFKRRMRLLADHVQTELRAIVHYGLTAIVAVLNLIRDENVATESEENPALRRRLEQEITVIKEQMGRIIDIME</sequence>